<dbReference type="InterPro" id="IPR001638">
    <property type="entry name" value="Solute-binding_3/MltF_N"/>
</dbReference>
<name>A0A7H9BN15_9NEIS</name>
<evidence type="ECO:0000313" key="2">
    <source>
        <dbReference type="EMBL" id="QLG88764.1"/>
    </source>
</evidence>
<dbReference type="RefSeq" id="WP_179355267.1">
    <property type="nucleotide sequence ID" value="NZ_CP058627.1"/>
</dbReference>
<proteinExistence type="predicted"/>
<gene>
    <name evidence="2" type="ORF">HQ393_11250</name>
</gene>
<accession>A0A7H9BN15</accession>
<dbReference type="SUPFAM" id="SSF53850">
    <property type="entry name" value="Periplasmic binding protein-like II"/>
    <property type="match status" value="1"/>
</dbReference>
<keyword evidence="3" id="KW-1185">Reference proteome</keyword>
<sequence length="266" mass="30203">MQTQHTHSTLPWKCLVIVLTLLSVWQPLNAVEKSPLPPIRVLTSEFPPYNYDDGSGEVTGLSTDVVQAVLQELHLKAKPENQPWARIYQLTQDEPNILIHSITRSKEREHLFKWVGVIAPADCSLWALASRTDIHINSIADLKPYRIGTTNNDVVEQYLRRQQLPLIDSVSGQGAYEQNIQKLKAKRIDLWGVSTLPGMYFLMRQGMEGKVIKVFPLKDIPSDGMYMAFGNKTDDTVVEQFRAALENIKRKGIYQQLLNQYGFSAP</sequence>
<feature type="domain" description="Solute-binding protein family 3/N-terminal" evidence="1">
    <location>
        <begin position="38"/>
        <end position="265"/>
    </location>
</feature>
<protein>
    <submittedName>
        <fullName evidence="2">Transporter substrate-binding domain-containing protein</fullName>
    </submittedName>
</protein>
<dbReference type="Proteomes" id="UP000509597">
    <property type="component" value="Chromosome"/>
</dbReference>
<dbReference type="EMBL" id="CP058627">
    <property type="protein sequence ID" value="QLG88764.1"/>
    <property type="molecule type" value="Genomic_DNA"/>
</dbReference>
<dbReference type="AlphaFoldDB" id="A0A7H9BN15"/>
<dbReference type="PANTHER" id="PTHR38834:SF3">
    <property type="entry name" value="SOLUTE-BINDING PROTEIN FAMILY 3_N-TERMINAL DOMAIN-CONTAINING PROTEIN"/>
    <property type="match status" value="1"/>
</dbReference>
<evidence type="ECO:0000313" key="3">
    <source>
        <dbReference type="Proteomes" id="UP000509597"/>
    </source>
</evidence>
<reference evidence="2 3" key="1">
    <citation type="submission" date="2020-07" db="EMBL/GenBank/DDBJ databases">
        <title>Complete genome sequence of Chitinibacter sp. 2T18.</title>
        <authorList>
            <person name="Bae J.-W."/>
            <person name="Choi J.-W."/>
        </authorList>
    </citation>
    <scope>NUCLEOTIDE SEQUENCE [LARGE SCALE GENOMIC DNA]</scope>
    <source>
        <strain evidence="2 3">2T18</strain>
    </source>
</reference>
<evidence type="ECO:0000259" key="1">
    <source>
        <dbReference type="SMART" id="SM00062"/>
    </source>
</evidence>
<organism evidence="2 3">
    <name type="scientific">Chitinibacter bivalviorum</name>
    <dbReference type="NCBI Taxonomy" id="2739434"/>
    <lineage>
        <taxon>Bacteria</taxon>
        <taxon>Pseudomonadati</taxon>
        <taxon>Pseudomonadota</taxon>
        <taxon>Betaproteobacteria</taxon>
        <taxon>Neisseriales</taxon>
        <taxon>Chitinibacteraceae</taxon>
        <taxon>Chitinibacter</taxon>
    </lineage>
</organism>
<dbReference type="Pfam" id="PF00497">
    <property type="entry name" value="SBP_bac_3"/>
    <property type="match status" value="1"/>
</dbReference>
<dbReference type="KEGG" id="chiz:HQ393_11250"/>
<dbReference type="Gene3D" id="3.40.190.10">
    <property type="entry name" value="Periplasmic binding protein-like II"/>
    <property type="match status" value="2"/>
</dbReference>
<dbReference type="SMART" id="SM00062">
    <property type="entry name" value="PBPb"/>
    <property type="match status" value="1"/>
</dbReference>
<dbReference type="PANTHER" id="PTHR38834">
    <property type="entry name" value="PERIPLASMIC SUBSTRATE BINDING PROTEIN FAMILY 3"/>
    <property type="match status" value="1"/>
</dbReference>